<reference evidence="1 2" key="1">
    <citation type="submission" date="2022-03" db="EMBL/GenBank/DDBJ databases">
        <title>Genomic Encyclopedia of Type Strains, Phase III (KMG-III): the genomes of soil and plant-associated and newly described type strains.</title>
        <authorList>
            <person name="Whitman W."/>
        </authorList>
    </citation>
    <scope>NUCLEOTIDE SEQUENCE [LARGE SCALE GENOMIC DNA]</scope>
    <source>
        <strain evidence="1 2">BSker1</strain>
    </source>
</reference>
<dbReference type="InterPro" id="IPR012347">
    <property type="entry name" value="Ferritin-like"/>
</dbReference>
<keyword evidence="1" id="KW-0560">Oxidoreductase</keyword>
<sequence>MPQAKTIHDFLPCATPEAWVQTAPRHMELLLLDHAHCERKAAATAMRLMHDYASHSELQIKMSRLAREELRHFEQVLKIIQQRGMRYRRIPPSRYASGLRACMRKQEPGKLVDLLVCGAFIEARSCERFERLIPVLDEEVAGFYQRLLNSEARHFRDYLILAEQANDGPVDDRVAVFAEQEAELVTRPDEQFRFHSGPPQQNI</sequence>
<dbReference type="RefSeq" id="WP_253446433.1">
    <property type="nucleotide sequence ID" value="NZ_JALJYF010000001.1"/>
</dbReference>
<dbReference type="InterPro" id="IPR009078">
    <property type="entry name" value="Ferritin-like_SF"/>
</dbReference>
<dbReference type="EC" id="1.-.-.-" evidence="1"/>
<dbReference type="PIRSF" id="PIRSF020736">
    <property type="entry name" value="MiaE"/>
    <property type="match status" value="1"/>
</dbReference>
<proteinExistence type="predicted"/>
<comment type="caution">
    <text evidence="1">The sequence shown here is derived from an EMBL/GenBank/DDBJ whole genome shotgun (WGS) entry which is preliminary data.</text>
</comment>
<dbReference type="PANTHER" id="PTHR42637">
    <property type="entry name" value="TRNA-(MS[2]IO[6]A)-HYDROXYLASE"/>
    <property type="match status" value="1"/>
</dbReference>
<dbReference type="CDD" id="cd07910">
    <property type="entry name" value="MiaE"/>
    <property type="match status" value="1"/>
</dbReference>
<organism evidence="1 2">
    <name type="scientific">Natronospira proteinivora</name>
    <dbReference type="NCBI Taxonomy" id="1807133"/>
    <lineage>
        <taxon>Bacteria</taxon>
        <taxon>Pseudomonadati</taxon>
        <taxon>Pseudomonadota</taxon>
        <taxon>Gammaproteobacteria</taxon>
        <taxon>Natronospirales</taxon>
        <taxon>Natronospiraceae</taxon>
        <taxon>Natronospira</taxon>
    </lineage>
</organism>
<dbReference type="Gene3D" id="1.20.1260.10">
    <property type="match status" value="1"/>
</dbReference>
<dbReference type="EMBL" id="JALJYF010000001">
    <property type="protein sequence ID" value="MCP1727093.1"/>
    <property type="molecule type" value="Genomic_DNA"/>
</dbReference>
<protein>
    <submittedName>
        <fullName evidence="1">tRNA-(Ms[2]io[6]A)-hydroxylase</fullName>
        <ecNumber evidence="1">1.-.-.-</ecNumber>
    </submittedName>
</protein>
<dbReference type="Proteomes" id="UP001523550">
    <property type="component" value="Unassembled WGS sequence"/>
</dbReference>
<dbReference type="Pfam" id="PF06175">
    <property type="entry name" value="MiaE"/>
    <property type="match status" value="1"/>
</dbReference>
<accession>A0ABT1G721</accession>
<dbReference type="GO" id="GO:0016491">
    <property type="term" value="F:oxidoreductase activity"/>
    <property type="evidence" value="ECO:0007669"/>
    <property type="project" value="UniProtKB-KW"/>
</dbReference>
<name>A0ABT1G721_9GAMM</name>
<dbReference type="PANTHER" id="PTHR42637:SF1">
    <property type="entry name" value="TRNA 2-(METHYLSULFANYL)-N(6)-ISOPENTENYLADENOSINE(37) HYDROXYLASE"/>
    <property type="match status" value="1"/>
</dbReference>
<dbReference type="SUPFAM" id="SSF47240">
    <property type="entry name" value="Ferritin-like"/>
    <property type="match status" value="1"/>
</dbReference>
<dbReference type="InterPro" id="IPR010386">
    <property type="entry name" value="tRNA-Hydrxlase_MiaE"/>
</dbReference>
<evidence type="ECO:0000313" key="1">
    <source>
        <dbReference type="EMBL" id="MCP1727093.1"/>
    </source>
</evidence>
<keyword evidence="2" id="KW-1185">Reference proteome</keyword>
<gene>
    <name evidence="1" type="ORF">J2T60_001058</name>
</gene>
<evidence type="ECO:0000313" key="2">
    <source>
        <dbReference type="Proteomes" id="UP001523550"/>
    </source>
</evidence>